<dbReference type="GO" id="GO:1990961">
    <property type="term" value="P:xenobiotic detoxification by transmembrane export across the plasma membrane"/>
    <property type="evidence" value="ECO:0007669"/>
    <property type="project" value="InterPro"/>
</dbReference>
<feature type="region of interest" description="Disordered" evidence="7">
    <location>
        <begin position="62"/>
        <end position="90"/>
    </location>
</feature>
<keyword evidence="9" id="KW-1185">Reference proteome</keyword>
<feature type="transmembrane region" description="Helical" evidence="6">
    <location>
        <begin position="290"/>
        <end position="310"/>
    </location>
</feature>
<accession>A0AA35LE95</accession>
<dbReference type="GO" id="GO:0016020">
    <property type="term" value="C:membrane"/>
    <property type="evidence" value="ECO:0007669"/>
    <property type="project" value="UniProtKB-SubCell"/>
</dbReference>
<dbReference type="EMBL" id="OX395141">
    <property type="protein sequence ID" value="CAI5794760.1"/>
    <property type="molecule type" value="Genomic_DNA"/>
</dbReference>
<dbReference type="InterPro" id="IPR045069">
    <property type="entry name" value="MATE_euk"/>
</dbReference>
<dbReference type="CDD" id="cd13132">
    <property type="entry name" value="MATE_eukaryotic"/>
    <property type="match status" value="1"/>
</dbReference>
<name>A0AA35LE95_9SAUR</name>
<feature type="transmembrane region" description="Helical" evidence="6">
    <location>
        <begin position="356"/>
        <end position="381"/>
    </location>
</feature>
<evidence type="ECO:0000313" key="9">
    <source>
        <dbReference type="Proteomes" id="UP001178461"/>
    </source>
</evidence>
<dbReference type="GO" id="GO:0015297">
    <property type="term" value="F:antiporter activity"/>
    <property type="evidence" value="ECO:0007669"/>
    <property type="project" value="InterPro"/>
</dbReference>
<evidence type="ECO:0000313" key="8">
    <source>
        <dbReference type="EMBL" id="CAI5794760.1"/>
    </source>
</evidence>
<evidence type="ECO:0000256" key="6">
    <source>
        <dbReference type="RuleBase" id="RU004914"/>
    </source>
</evidence>
<evidence type="ECO:0000256" key="2">
    <source>
        <dbReference type="ARBA" id="ARBA00010199"/>
    </source>
</evidence>
<keyword evidence="3 6" id="KW-0812">Transmembrane</keyword>
<evidence type="ECO:0000256" key="4">
    <source>
        <dbReference type="ARBA" id="ARBA00022989"/>
    </source>
</evidence>
<proteinExistence type="inferred from homology"/>
<dbReference type="InterPro" id="IPR002528">
    <property type="entry name" value="MATE_fam"/>
</dbReference>
<evidence type="ECO:0000256" key="5">
    <source>
        <dbReference type="ARBA" id="ARBA00023136"/>
    </source>
</evidence>
<dbReference type="Proteomes" id="UP001178461">
    <property type="component" value="Chromosome 15"/>
</dbReference>
<feature type="transmembrane region" description="Helical" evidence="6">
    <location>
        <begin position="227"/>
        <end position="244"/>
    </location>
</feature>
<feature type="transmembrane region" description="Helical" evidence="6">
    <location>
        <begin position="188"/>
        <end position="207"/>
    </location>
</feature>
<sequence length="645" mass="69248">MGKGIPLRAPAPLARLRCTWPPPGSDASAGLDGAAVGAAARSCCCCCCSLAPPGRRTMQRLEEKRGAEGDEPQEIRPLPPPPPPPSLSPSCCGRSLRRLVPVGAWREARELVQIGGPVFVAQLLGFLISVVSSIFCGHLGKVELDAVTLAVSVINVIGISVGTGLASVCDTLMSQTYGSKNVKRVGTILQRGILILLLFCFPCWAFFINTEQILLLCRQDPEVSRLTQVYVMIFIPALPAAFIYQLQTRYLQSQAILLPQVITGVVANILNVIMNTVFLYSFGLGVVGSAWANTLSQNLQALLLFLYVWWKKIHKETWGGWTLDCLQEWGSFIRLALPSMLMICIEWWTFEIGSFLAGMISVVELGAQSIIYELATVAYLLPQGMSVASSVRVGNALGAGDVQQAKLSCITGLLCTGVFAMVFAGLLAAVKDVVAYVFTSDREIIALVAKVMMIFAPFHLLDAIAATCGGILRGAGKQKIGAIANAIGYYTIGLPIGITLMFRYKLGVMGLWTGLIVCISLQAASFLVLVLRADWKKASEEAQSRAGLTARLQTGSSEDISANKPVPLAYLTMETEVPNGDALSGMDHVMEHPPQDQLIPPEELTSSRVEVLSGKQLLLHRGLAVALAITVLVAGVLIRLLLQNG</sequence>
<evidence type="ECO:0000256" key="7">
    <source>
        <dbReference type="SAM" id="MobiDB-lite"/>
    </source>
</evidence>
<dbReference type="AlphaFoldDB" id="A0AA35LE95"/>
<evidence type="ECO:0000256" key="1">
    <source>
        <dbReference type="ARBA" id="ARBA00004141"/>
    </source>
</evidence>
<feature type="transmembrane region" description="Helical" evidence="6">
    <location>
        <begin position="480"/>
        <end position="502"/>
    </location>
</feature>
<gene>
    <name evidence="8" type="ORF">PODLI_1B012784</name>
</gene>
<comment type="subcellular location">
    <subcellularLocation>
        <location evidence="1">Membrane</location>
        <topology evidence="1">Multi-pass membrane protein</topology>
    </subcellularLocation>
</comment>
<organism evidence="8 9">
    <name type="scientific">Podarcis lilfordi</name>
    <name type="common">Lilford's wall lizard</name>
    <dbReference type="NCBI Taxonomy" id="74358"/>
    <lineage>
        <taxon>Eukaryota</taxon>
        <taxon>Metazoa</taxon>
        <taxon>Chordata</taxon>
        <taxon>Craniata</taxon>
        <taxon>Vertebrata</taxon>
        <taxon>Euteleostomi</taxon>
        <taxon>Lepidosauria</taxon>
        <taxon>Squamata</taxon>
        <taxon>Bifurcata</taxon>
        <taxon>Unidentata</taxon>
        <taxon>Episquamata</taxon>
        <taxon>Laterata</taxon>
        <taxon>Lacertibaenia</taxon>
        <taxon>Lacertidae</taxon>
        <taxon>Podarcis</taxon>
    </lineage>
</organism>
<dbReference type="PANTHER" id="PTHR11206">
    <property type="entry name" value="MULTIDRUG RESISTANCE PROTEIN"/>
    <property type="match status" value="1"/>
</dbReference>
<evidence type="ECO:0000256" key="3">
    <source>
        <dbReference type="ARBA" id="ARBA00022692"/>
    </source>
</evidence>
<dbReference type="GO" id="GO:0042910">
    <property type="term" value="F:xenobiotic transmembrane transporter activity"/>
    <property type="evidence" value="ECO:0007669"/>
    <property type="project" value="InterPro"/>
</dbReference>
<feature type="transmembrane region" description="Helical" evidence="6">
    <location>
        <begin position="622"/>
        <end position="642"/>
    </location>
</feature>
<feature type="transmembrane region" description="Helical" evidence="6">
    <location>
        <begin position="331"/>
        <end position="350"/>
    </location>
</feature>
<dbReference type="NCBIfam" id="TIGR00797">
    <property type="entry name" value="matE"/>
    <property type="match status" value="1"/>
</dbReference>
<feature type="transmembrane region" description="Helical" evidence="6">
    <location>
        <begin position="508"/>
        <end position="531"/>
    </location>
</feature>
<keyword evidence="5 6" id="KW-0472">Membrane</keyword>
<feature type="transmembrane region" description="Helical" evidence="6">
    <location>
        <begin position="146"/>
        <end position="168"/>
    </location>
</feature>
<protein>
    <recommendedName>
        <fullName evidence="6">Multidrug and toxin extrusion protein</fullName>
    </recommendedName>
</protein>
<reference evidence="8" key="1">
    <citation type="submission" date="2022-12" db="EMBL/GenBank/DDBJ databases">
        <authorList>
            <person name="Alioto T."/>
            <person name="Alioto T."/>
            <person name="Gomez Garrido J."/>
        </authorList>
    </citation>
    <scope>NUCLEOTIDE SEQUENCE</scope>
</reference>
<feature type="transmembrane region" description="Helical" evidence="6">
    <location>
        <begin position="118"/>
        <end position="140"/>
    </location>
</feature>
<feature type="transmembrane region" description="Helical" evidence="6">
    <location>
        <begin position="413"/>
        <end position="438"/>
    </location>
</feature>
<comment type="similarity">
    <text evidence="2 6">Belongs to the multi antimicrobial extrusion (MATE) (TC 2.A.66.1) family.</text>
</comment>
<feature type="transmembrane region" description="Helical" evidence="6">
    <location>
        <begin position="256"/>
        <end position="278"/>
    </location>
</feature>
<feature type="compositionally biased region" description="Pro residues" evidence="7">
    <location>
        <begin position="77"/>
        <end position="87"/>
    </location>
</feature>
<feature type="transmembrane region" description="Helical" evidence="6">
    <location>
        <begin position="444"/>
        <end position="468"/>
    </location>
</feature>
<keyword evidence="4 6" id="KW-1133">Transmembrane helix</keyword>
<dbReference type="Pfam" id="PF01554">
    <property type="entry name" value="MatE"/>
    <property type="match status" value="2"/>
</dbReference>